<comment type="similarity">
    <text evidence="1 2">Belongs to the small heat shock protein (HSP20) family.</text>
</comment>
<dbReference type="PANTHER" id="PTHR11527">
    <property type="entry name" value="HEAT-SHOCK PROTEIN 20 FAMILY MEMBER"/>
    <property type="match status" value="1"/>
</dbReference>
<dbReference type="SUPFAM" id="SSF49764">
    <property type="entry name" value="HSP20-like chaperones"/>
    <property type="match status" value="1"/>
</dbReference>
<reference evidence="5" key="1">
    <citation type="journal article" date="2017" name="Med. Chem. Commun.">
        <title>Nonomuraea sp. ATCC 55076 harbours the largest actinomycete chromosome to date and the kistamicin biosynthetic gene cluster.</title>
        <authorList>
            <person name="Nazari B."/>
            <person name="Forneris C.C."/>
            <person name="Gibson M.I."/>
            <person name="Moon K."/>
            <person name="Schramma K.R."/>
            <person name="Seyedsayamdost M.R."/>
        </authorList>
    </citation>
    <scope>NUCLEOTIDE SEQUENCE [LARGE SCALE GENOMIC DNA]</scope>
    <source>
        <strain evidence="5">ATCC 55076</strain>
    </source>
</reference>
<evidence type="ECO:0000256" key="1">
    <source>
        <dbReference type="PROSITE-ProRule" id="PRU00285"/>
    </source>
</evidence>
<evidence type="ECO:0000256" key="2">
    <source>
        <dbReference type="RuleBase" id="RU003616"/>
    </source>
</evidence>
<dbReference type="Proteomes" id="UP000190797">
    <property type="component" value="Chromosome"/>
</dbReference>
<proteinExistence type="inferred from homology"/>
<dbReference type="PROSITE" id="PS01031">
    <property type="entry name" value="SHSP"/>
    <property type="match status" value="1"/>
</dbReference>
<dbReference type="STRING" id="1909395.BKM31_30840"/>
<dbReference type="EMBL" id="CP017717">
    <property type="protein sequence ID" value="AQZ65260.1"/>
    <property type="molecule type" value="Genomic_DNA"/>
</dbReference>
<dbReference type="Pfam" id="PF00011">
    <property type="entry name" value="HSP20"/>
    <property type="match status" value="1"/>
</dbReference>
<dbReference type="InterPro" id="IPR002068">
    <property type="entry name" value="A-crystallin/Hsp20_dom"/>
</dbReference>
<dbReference type="KEGG" id="noa:BKM31_30840"/>
<dbReference type="InterPro" id="IPR031107">
    <property type="entry name" value="Small_HSP"/>
</dbReference>
<dbReference type="Gene3D" id="2.60.40.790">
    <property type="match status" value="1"/>
</dbReference>
<dbReference type="CDD" id="cd06464">
    <property type="entry name" value="ACD_sHsps-like"/>
    <property type="match status" value="1"/>
</dbReference>
<dbReference type="RefSeq" id="WP_080041511.1">
    <property type="nucleotide sequence ID" value="NZ_CP017717.1"/>
</dbReference>
<evidence type="ECO:0000313" key="4">
    <source>
        <dbReference type="EMBL" id="AQZ65260.1"/>
    </source>
</evidence>
<keyword evidence="5" id="KW-1185">Reference proteome</keyword>
<accession>A0A1V0A4X8</accession>
<organism evidence="4 5">
    <name type="scientific">[Actinomadura] parvosata subsp. kistnae</name>
    <dbReference type="NCBI Taxonomy" id="1909395"/>
    <lineage>
        <taxon>Bacteria</taxon>
        <taxon>Bacillati</taxon>
        <taxon>Actinomycetota</taxon>
        <taxon>Actinomycetes</taxon>
        <taxon>Streptosporangiales</taxon>
        <taxon>Streptosporangiaceae</taxon>
        <taxon>Nonomuraea</taxon>
    </lineage>
</organism>
<dbReference type="OrthoDB" id="9809760at2"/>
<evidence type="ECO:0000313" key="5">
    <source>
        <dbReference type="Proteomes" id="UP000190797"/>
    </source>
</evidence>
<evidence type="ECO:0000259" key="3">
    <source>
        <dbReference type="PROSITE" id="PS01031"/>
    </source>
</evidence>
<dbReference type="AlphaFoldDB" id="A0A1V0A4X8"/>
<protein>
    <recommendedName>
        <fullName evidence="3">SHSP domain-containing protein</fullName>
    </recommendedName>
</protein>
<feature type="domain" description="SHSP" evidence="3">
    <location>
        <begin position="42"/>
        <end position="152"/>
    </location>
</feature>
<gene>
    <name evidence="4" type="ORF">BKM31_30840</name>
</gene>
<dbReference type="InterPro" id="IPR008978">
    <property type="entry name" value="HSP20-like_chaperone"/>
</dbReference>
<sequence length="152" mass="17006">MALPVLRSAPLRPARDSLAPPDPLHELVHLQHRMSVLIGGDTQTGMWTPPADITENDDAYLVEIDLPGVKRRDVTVEVAGNELRITGRIQEKEKVGWLRYRTRRVGRFAYHTLLPAGVDADRIRADLTDGVLTVRLPKTDAARPRRIPVHTA</sequence>
<name>A0A1V0A4X8_9ACTN</name>